<evidence type="ECO:0000313" key="5">
    <source>
        <dbReference type="Proteomes" id="UP000547643"/>
    </source>
</evidence>
<gene>
    <name evidence="2" type="ORF">HCA46_12535</name>
    <name evidence="3" type="ORF">HCA78_01790</name>
</gene>
<dbReference type="RefSeq" id="WP_185361280.1">
    <property type="nucleotide sequence ID" value="NZ_JAAROO010000001.1"/>
</dbReference>
<protein>
    <recommendedName>
        <fullName evidence="1">EAL domain-containing protein</fullName>
    </recommendedName>
</protein>
<dbReference type="Proteomes" id="UP000546806">
    <property type="component" value="Unassembled WGS sequence"/>
</dbReference>
<dbReference type="PROSITE" id="PS50883">
    <property type="entry name" value="EAL"/>
    <property type="match status" value="1"/>
</dbReference>
<dbReference type="InterPro" id="IPR001633">
    <property type="entry name" value="EAL_dom"/>
</dbReference>
<evidence type="ECO:0000313" key="2">
    <source>
        <dbReference type="EMBL" id="MBC1779662.1"/>
    </source>
</evidence>
<evidence type="ECO:0000259" key="1">
    <source>
        <dbReference type="PROSITE" id="PS50883"/>
    </source>
</evidence>
<feature type="domain" description="EAL" evidence="1">
    <location>
        <begin position="1"/>
        <end position="119"/>
    </location>
</feature>
<organism evidence="2 5">
    <name type="scientific">Listeria booriae</name>
    <dbReference type="NCBI Taxonomy" id="1552123"/>
    <lineage>
        <taxon>Bacteria</taxon>
        <taxon>Bacillati</taxon>
        <taxon>Bacillota</taxon>
        <taxon>Bacilli</taxon>
        <taxon>Bacillales</taxon>
        <taxon>Listeriaceae</taxon>
        <taxon>Listeria</taxon>
    </lineage>
</organism>
<dbReference type="Proteomes" id="UP000547643">
    <property type="component" value="Unassembled WGS sequence"/>
</dbReference>
<dbReference type="AlphaFoldDB" id="A0A7X0XSW6"/>
<comment type="caution">
    <text evidence="2">The sequence shown here is derived from an EMBL/GenBank/DDBJ whole genome shotgun (WGS) entry which is preliminary data.</text>
</comment>
<dbReference type="EMBL" id="JAARWW010000001">
    <property type="protein sequence ID" value="MBC2002481.1"/>
    <property type="molecule type" value="Genomic_DNA"/>
</dbReference>
<evidence type="ECO:0000313" key="3">
    <source>
        <dbReference type="EMBL" id="MBC2002481.1"/>
    </source>
</evidence>
<sequence>MSEIVINPDELEQVTATLQQLMESIINTAMPAFNTVKNSAFYMEGEAKEEVERILNKSMIEVNGSDVMQMGADFAGKVQMLATYYNLINEYCIDAMLTFKETDEKMAKLWEKTCEEAQG</sequence>
<evidence type="ECO:0000313" key="4">
    <source>
        <dbReference type="Proteomes" id="UP000546806"/>
    </source>
</evidence>
<dbReference type="EMBL" id="JAARUV010000004">
    <property type="protein sequence ID" value="MBC1779662.1"/>
    <property type="molecule type" value="Genomic_DNA"/>
</dbReference>
<accession>A0A7X0XSW6</accession>
<name>A0A7X0XSW6_9LIST</name>
<reference evidence="4 5" key="1">
    <citation type="submission" date="2020-03" db="EMBL/GenBank/DDBJ databases">
        <title>Soil Listeria distribution.</title>
        <authorList>
            <person name="Liao J."/>
            <person name="Wiedmann M."/>
        </authorList>
    </citation>
    <scope>NUCLEOTIDE SEQUENCE [LARGE SCALE GENOMIC DNA]</scope>
    <source>
        <strain evidence="3 4">FSL L7-0435</strain>
        <strain evidence="2 5">FSL L7-1017</strain>
    </source>
</reference>
<proteinExistence type="predicted"/>